<dbReference type="AlphaFoldDB" id="A0A6N9H8E2"/>
<dbReference type="Proteomes" id="UP000469215">
    <property type="component" value="Unassembled WGS sequence"/>
</dbReference>
<protein>
    <submittedName>
        <fullName evidence="2">GNAT family N-acetyltransferase</fullName>
    </submittedName>
</protein>
<feature type="domain" description="N-acetyltransferase" evidence="1">
    <location>
        <begin position="13"/>
        <end position="175"/>
    </location>
</feature>
<proteinExistence type="predicted"/>
<evidence type="ECO:0000313" key="3">
    <source>
        <dbReference type="Proteomes" id="UP000469215"/>
    </source>
</evidence>
<gene>
    <name evidence="2" type="ORF">GSY69_09745</name>
</gene>
<dbReference type="SUPFAM" id="SSF55729">
    <property type="entry name" value="Acyl-CoA N-acyltransferases (Nat)"/>
    <property type="match status" value="1"/>
</dbReference>
<dbReference type="InterPro" id="IPR000182">
    <property type="entry name" value="GNAT_dom"/>
</dbReference>
<dbReference type="InterPro" id="IPR016181">
    <property type="entry name" value="Acyl_CoA_acyltransferase"/>
</dbReference>
<dbReference type="InterPro" id="IPR051531">
    <property type="entry name" value="N-acetyltransferase"/>
</dbReference>
<evidence type="ECO:0000313" key="2">
    <source>
        <dbReference type="EMBL" id="MYM20239.1"/>
    </source>
</evidence>
<comment type="caution">
    <text evidence="2">The sequence shown here is derived from an EMBL/GenBank/DDBJ whole genome shotgun (WGS) entry which is preliminary data.</text>
</comment>
<sequence>MHTSLERHRTRSLVLRAPRPDDAAAVFAIASDPRVWTHFPSGRPLEVRESAAGIDRWREGGAADGLGVWLVSTAGEPDRIIGYAGCWGRAAGRLWNLGYRFAPSAQGRGFATEAAAEAVAQAQGLDAARPVVALVLEHNTGSRAVAERCGLSVRFRGRDVGNPDAAAVRLVLADRPLADEEIAAALG</sequence>
<organism evidence="2 3">
    <name type="scientific">Brevibacterium rongguiense</name>
    <dbReference type="NCBI Taxonomy" id="2695267"/>
    <lineage>
        <taxon>Bacteria</taxon>
        <taxon>Bacillati</taxon>
        <taxon>Actinomycetota</taxon>
        <taxon>Actinomycetes</taxon>
        <taxon>Micrococcales</taxon>
        <taxon>Brevibacteriaceae</taxon>
        <taxon>Brevibacterium</taxon>
    </lineage>
</organism>
<keyword evidence="2" id="KW-0808">Transferase</keyword>
<name>A0A6N9H8E2_9MICO</name>
<dbReference type="RefSeq" id="WP_160953660.1">
    <property type="nucleotide sequence ID" value="NZ_WWEQ01000042.1"/>
</dbReference>
<dbReference type="EMBL" id="WWEQ01000042">
    <property type="protein sequence ID" value="MYM20239.1"/>
    <property type="molecule type" value="Genomic_DNA"/>
</dbReference>
<dbReference type="Pfam" id="PF13302">
    <property type="entry name" value="Acetyltransf_3"/>
    <property type="match status" value="1"/>
</dbReference>
<accession>A0A6N9H8E2</accession>
<evidence type="ECO:0000259" key="1">
    <source>
        <dbReference type="PROSITE" id="PS51186"/>
    </source>
</evidence>
<keyword evidence="3" id="KW-1185">Reference proteome</keyword>
<dbReference type="GO" id="GO:0016747">
    <property type="term" value="F:acyltransferase activity, transferring groups other than amino-acyl groups"/>
    <property type="evidence" value="ECO:0007669"/>
    <property type="project" value="InterPro"/>
</dbReference>
<dbReference type="Gene3D" id="3.40.630.30">
    <property type="match status" value="1"/>
</dbReference>
<dbReference type="PANTHER" id="PTHR43792">
    <property type="entry name" value="GNAT FAMILY, PUTATIVE (AFU_ORTHOLOGUE AFUA_3G00765)-RELATED-RELATED"/>
    <property type="match status" value="1"/>
</dbReference>
<dbReference type="PANTHER" id="PTHR43792:SF1">
    <property type="entry name" value="N-ACETYLTRANSFERASE DOMAIN-CONTAINING PROTEIN"/>
    <property type="match status" value="1"/>
</dbReference>
<reference evidence="2 3" key="1">
    <citation type="submission" date="2020-01" db="EMBL/GenBank/DDBJ databases">
        <authorList>
            <person name="Deng T."/>
        </authorList>
    </citation>
    <scope>NUCLEOTIDE SEQUENCE [LARGE SCALE GENOMIC DNA]</scope>
    <source>
        <strain evidence="2 3">5221</strain>
    </source>
</reference>
<dbReference type="PROSITE" id="PS51186">
    <property type="entry name" value="GNAT"/>
    <property type="match status" value="1"/>
</dbReference>